<dbReference type="EMBL" id="HBNR01021996">
    <property type="protein sequence ID" value="CAE4575057.1"/>
    <property type="molecule type" value="Transcribed_RNA"/>
</dbReference>
<feature type="compositionally biased region" description="Acidic residues" evidence="1">
    <location>
        <begin position="1"/>
        <end position="13"/>
    </location>
</feature>
<organism evidence="2">
    <name type="scientific">Alexandrium monilatum</name>
    <dbReference type="NCBI Taxonomy" id="311494"/>
    <lineage>
        <taxon>Eukaryota</taxon>
        <taxon>Sar</taxon>
        <taxon>Alveolata</taxon>
        <taxon>Dinophyceae</taxon>
        <taxon>Gonyaulacales</taxon>
        <taxon>Pyrocystaceae</taxon>
        <taxon>Alexandrium</taxon>
    </lineage>
</organism>
<feature type="compositionally biased region" description="Low complexity" evidence="1">
    <location>
        <begin position="62"/>
        <end position="73"/>
    </location>
</feature>
<accession>A0A7S4Q9T0</accession>
<protein>
    <submittedName>
        <fullName evidence="2">Uncharacterized protein</fullName>
    </submittedName>
</protein>
<reference evidence="2" key="1">
    <citation type="submission" date="2021-01" db="EMBL/GenBank/DDBJ databases">
        <authorList>
            <person name="Corre E."/>
            <person name="Pelletier E."/>
            <person name="Niang G."/>
            <person name="Scheremetjew M."/>
            <person name="Finn R."/>
            <person name="Kale V."/>
            <person name="Holt S."/>
            <person name="Cochrane G."/>
            <person name="Meng A."/>
            <person name="Brown T."/>
            <person name="Cohen L."/>
        </authorList>
    </citation>
    <scope>NUCLEOTIDE SEQUENCE</scope>
    <source>
        <strain evidence="2">CCMP3105</strain>
    </source>
</reference>
<feature type="compositionally biased region" description="Basic and acidic residues" evidence="1">
    <location>
        <begin position="50"/>
        <end position="60"/>
    </location>
</feature>
<evidence type="ECO:0000256" key="1">
    <source>
        <dbReference type="SAM" id="MobiDB-lite"/>
    </source>
</evidence>
<feature type="region of interest" description="Disordered" evidence="1">
    <location>
        <begin position="50"/>
        <end position="80"/>
    </location>
</feature>
<feature type="region of interest" description="Disordered" evidence="1">
    <location>
        <begin position="1"/>
        <end position="35"/>
    </location>
</feature>
<dbReference type="AlphaFoldDB" id="A0A7S4Q9T0"/>
<sequence>MECAEEGEEETDPEMPVLVPAQAAPVSGPPAPRERSVAELAAMSKFQRRAYHEARQEAHGPQRPQATTCAARRAAQEAQRRAKAGREADACWEPRLAGPLAEVDLLAEMAEAAAADVDAEDSDDSEPVDSAEGTAADLEGFCARALDSMAREGCRGLRGREDLEAELGLHGGAGFGADRLLGAVLRAIAREACAAVDLAAERPQPNTAAALMRPVVRRRVGILEELWATAEPATAATAAVAAAQAGVAAVAATTPEARRLGVECAEVGFLMTLRDEVHGLEDAGLCSACRTIEHPSRVMRGFARFLEEEAEASSEEAEASEEAEGEEA</sequence>
<gene>
    <name evidence="2" type="ORF">AMON00008_LOCUS14676</name>
</gene>
<proteinExistence type="predicted"/>
<feature type="region of interest" description="Disordered" evidence="1">
    <location>
        <begin position="309"/>
        <end position="328"/>
    </location>
</feature>
<evidence type="ECO:0000313" key="2">
    <source>
        <dbReference type="EMBL" id="CAE4575057.1"/>
    </source>
</evidence>
<name>A0A7S4Q9T0_9DINO</name>